<comment type="caution">
    <text evidence="13">The sequence shown here is derived from an EMBL/GenBank/DDBJ whole genome shotgun (WGS) entry which is preliminary data.</text>
</comment>
<evidence type="ECO:0000256" key="10">
    <source>
        <dbReference type="HAMAP-Rule" id="MF_00144"/>
    </source>
</evidence>
<dbReference type="InterPro" id="IPR046884">
    <property type="entry name" value="MnmA-like_central"/>
</dbReference>
<dbReference type="EMBL" id="LECT01000031">
    <property type="protein sequence ID" value="KLU03862.1"/>
    <property type="molecule type" value="Genomic_DNA"/>
</dbReference>
<dbReference type="GO" id="GO:0000049">
    <property type="term" value="F:tRNA binding"/>
    <property type="evidence" value="ECO:0007669"/>
    <property type="project" value="UniProtKB-KW"/>
</dbReference>
<keyword evidence="4 10" id="KW-0819">tRNA processing</keyword>
<keyword evidence="3 10" id="KW-0808">Transferase</keyword>
<evidence type="ECO:0000256" key="6">
    <source>
        <dbReference type="ARBA" id="ARBA00022840"/>
    </source>
</evidence>
<evidence type="ECO:0000256" key="9">
    <source>
        <dbReference type="ARBA" id="ARBA00051542"/>
    </source>
</evidence>
<feature type="active site" description="Nucleophile" evidence="10">
    <location>
        <position position="146"/>
    </location>
</feature>
<evidence type="ECO:0000256" key="8">
    <source>
        <dbReference type="ARBA" id="ARBA00023157"/>
    </source>
</evidence>
<dbReference type="InterPro" id="IPR004506">
    <property type="entry name" value="MnmA-like"/>
</dbReference>
<dbReference type="Gene3D" id="3.40.50.620">
    <property type="entry name" value="HUPs"/>
    <property type="match status" value="1"/>
</dbReference>
<keyword evidence="5 10" id="KW-0547">Nucleotide-binding</keyword>
<reference evidence="13" key="1">
    <citation type="submission" date="2015-05" db="EMBL/GenBank/DDBJ databases">
        <title>Permanent draft genome of Rhodopirellula islandicus K833.</title>
        <authorList>
            <person name="Kizina J."/>
            <person name="Richter M."/>
            <person name="Glockner F.O."/>
            <person name="Harder J."/>
        </authorList>
    </citation>
    <scope>NUCLEOTIDE SEQUENCE [LARGE SCALE GENOMIC DNA]</scope>
    <source>
        <strain evidence="13">K833</strain>
    </source>
</reference>
<dbReference type="InterPro" id="IPR046885">
    <property type="entry name" value="MnmA-like_C"/>
</dbReference>
<feature type="domain" description="tRNA-specific 2-thiouridylase MnmA-like central" evidence="12">
    <location>
        <begin position="260"/>
        <end position="317"/>
    </location>
</feature>
<dbReference type="FunFam" id="3.40.50.620:FF:000057">
    <property type="entry name" value="tRNA-specific 2-thiouridylase MnmA"/>
    <property type="match status" value="1"/>
</dbReference>
<dbReference type="InterPro" id="IPR014729">
    <property type="entry name" value="Rossmann-like_a/b/a_fold"/>
</dbReference>
<protein>
    <recommendedName>
        <fullName evidence="10">tRNA-specific 2-thiouridylase MnmA</fullName>
        <ecNumber evidence="10">2.8.1.13</ecNumber>
    </recommendedName>
</protein>
<comment type="subcellular location">
    <subcellularLocation>
        <location evidence="10">Cytoplasm</location>
    </subcellularLocation>
</comment>
<dbReference type="Proteomes" id="UP000036367">
    <property type="component" value="Unassembled WGS sequence"/>
</dbReference>
<evidence type="ECO:0000256" key="7">
    <source>
        <dbReference type="ARBA" id="ARBA00022884"/>
    </source>
</evidence>
<dbReference type="CDD" id="cd01998">
    <property type="entry name" value="MnmA_TRMU-like"/>
    <property type="match status" value="1"/>
</dbReference>
<dbReference type="Pfam" id="PF03054">
    <property type="entry name" value="tRNA_Me_trans"/>
    <property type="match status" value="1"/>
</dbReference>
<dbReference type="FunFam" id="2.30.30.280:FF:000001">
    <property type="entry name" value="tRNA-specific 2-thiouridylase MnmA"/>
    <property type="match status" value="1"/>
</dbReference>
<feature type="binding site" evidence="10">
    <location>
        <position position="170"/>
    </location>
    <ligand>
        <name>ATP</name>
        <dbReference type="ChEBI" id="CHEBI:30616"/>
    </ligand>
</feature>
<evidence type="ECO:0000313" key="14">
    <source>
        <dbReference type="Proteomes" id="UP000036367"/>
    </source>
</evidence>
<keyword evidence="1 10" id="KW-0963">Cytoplasm</keyword>
<feature type="site" description="Interaction with tRNA" evidence="10">
    <location>
        <position position="386"/>
    </location>
</feature>
<gene>
    <name evidence="10" type="primary">mnmA</name>
    <name evidence="13" type="ORF">RISK_004269</name>
</gene>
<dbReference type="NCBIfam" id="NF001138">
    <property type="entry name" value="PRK00143.1"/>
    <property type="match status" value="1"/>
</dbReference>
<dbReference type="GO" id="GO:0002143">
    <property type="term" value="P:tRNA wobble position uridine thiolation"/>
    <property type="evidence" value="ECO:0007669"/>
    <property type="project" value="TreeGrafter"/>
</dbReference>
<evidence type="ECO:0000313" key="13">
    <source>
        <dbReference type="EMBL" id="KLU03862.1"/>
    </source>
</evidence>
<dbReference type="SUPFAM" id="SSF52402">
    <property type="entry name" value="Adenine nucleotide alpha hydrolases-like"/>
    <property type="match status" value="1"/>
</dbReference>
<keyword evidence="6 10" id="KW-0067">ATP-binding</keyword>
<accession>A0A0J1BB20</accession>
<feature type="site" description="Interaction with tRNA" evidence="10">
    <location>
        <position position="171"/>
    </location>
</feature>
<dbReference type="EC" id="2.8.1.13" evidence="10"/>
<keyword evidence="7 10" id="KW-0694">RNA-binding</keyword>
<organism evidence="13 14">
    <name type="scientific">Rhodopirellula islandica</name>
    <dbReference type="NCBI Taxonomy" id="595434"/>
    <lineage>
        <taxon>Bacteria</taxon>
        <taxon>Pseudomonadati</taxon>
        <taxon>Planctomycetota</taxon>
        <taxon>Planctomycetia</taxon>
        <taxon>Pirellulales</taxon>
        <taxon>Pirellulaceae</taxon>
        <taxon>Rhodopirellula</taxon>
    </lineage>
</organism>
<comment type="function">
    <text evidence="10">Catalyzes the 2-thiolation of uridine at the wobble position (U34) of tRNA, leading to the formation of s(2)U34.</text>
</comment>
<comment type="caution">
    <text evidence="10">Lacks conserved residue(s) required for the propagation of feature annotation.</text>
</comment>
<keyword evidence="14" id="KW-1185">Reference proteome</keyword>
<dbReference type="Pfam" id="PF20258">
    <property type="entry name" value="tRNA_Me_trans_C"/>
    <property type="match status" value="1"/>
</dbReference>
<feature type="binding site" evidence="10">
    <location>
        <begin position="25"/>
        <end position="32"/>
    </location>
    <ligand>
        <name>ATP</name>
        <dbReference type="ChEBI" id="CHEBI:30616"/>
    </ligand>
</feature>
<dbReference type="STRING" id="595434.RISK_004269"/>
<dbReference type="Gene3D" id="2.40.30.10">
    <property type="entry name" value="Translation factors"/>
    <property type="match status" value="1"/>
</dbReference>
<evidence type="ECO:0000259" key="12">
    <source>
        <dbReference type="Pfam" id="PF20259"/>
    </source>
</evidence>
<dbReference type="AlphaFoldDB" id="A0A0J1BB20"/>
<evidence type="ECO:0000256" key="4">
    <source>
        <dbReference type="ARBA" id="ARBA00022694"/>
    </source>
</evidence>
<evidence type="ECO:0000259" key="11">
    <source>
        <dbReference type="Pfam" id="PF20258"/>
    </source>
</evidence>
<dbReference type="PANTHER" id="PTHR11933">
    <property type="entry name" value="TRNA 5-METHYLAMINOMETHYL-2-THIOURIDYLATE -METHYLTRANSFERASE"/>
    <property type="match status" value="1"/>
</dbReference>
<feature type="domain" description="tRNA-specific 2-thiouridylase MnmA-like C-terminal" evidence="11">
    <location>
        <begin position="325"/>
        <end position="402"/>
    </location>
</feature>
<dbReference type="GO" id="GO:0005524">
    <property type="term" value="F:ATP binding"/>
    <property type="evidence" value="ECO:0007669"/>
    <property type="project" value="UniProtKB-KW"/>
</dbReference>
<dbReference type="Gene3D" id="2.30.30.280">
    <property type="entry name" value="Adenine nucleotide alpha hydrolases-like domains"/>
    <property type="match status" value="1"/>
</dbReference>
<dbReference type="PANTHER" id="PTHR11933:SF5">
    <property type="entry name" value="MITOCHONDRIAL TRNA-SPECIFIC 2-THIOURIDYLASE 1"/>
    <property type="match status" value="1"/>
</dbReference>
<keyword evidence="8" id="KW-1015">Disulfide bond</keyword>
<dbReference type="Pfam" id="PF20259">
    <property type="entry name" value="tRNA_Me_trans_M"/>
    <property type="match status" value="1"/>
</dbReference>
<evidence type="ECO:0000256" key="3">
    <source>
        <dbReference type="ARBA" id="ARBA00022679"/>
    </source>
</evidence>
<dbReference type="NCBIfam" id="TIGR00420">
    <property type="entry name" value="trmU"/>
    <property type="match status" value="1"/>
</dbReference>
<feature type="active site" description="Cysteine persulfide intermediate" evidence="10">
    <location>
        <position position="242"/>
    </location>
</feature>
<evidence type="ECO:0000256" key="2">
    <source>
        <dbReference type="ARBA" id="ARBA00022555"/>
    </source>
</evidence>
<dbReference type="HAMAP" id="MF_00144">
    <property type="entry name" value="tRNA_thiouridyl_MnmA"/>
    <property type="match status" value="1"/>
</dbReference>
<evidence type="ECO:0000256" key="5">
    <source>
        <dbReference type="ARBA" id="ARBA00022741"/>
    </source>
</evidence>
<name>A0A0J1BB20_RHOIS</name>
<keyword evidence="2 10" id="KW-0820">tRNA-binding</keyword>
<feature type="region of interest" description="Interaction with tRNA" evidence="10">
    <location>
        <begin position="192"/>
        <end position="194"/>
    </location>
</feature>
<feature type="binding site" evidence="10">
    <location>
        <position position="51"/>
    </location>
    <ligand>
        <name>ATP</name>
        <dbReference type="ChEBI" id="CHEBI:30616"/>
    </ligand>
</feature>
<dbReference type="GO" id="GO:0103016">
    <property type="term" value="F:tRNA-uridine 2-sulfurtransferase activity"/>
    <property type="evidence" value="ECO:0007669"/>
    <property type="project" value="UniProtKB-EC"/>
</dbReference>
<dbReference type="FunFam" id="2.40.30.10:FF:000127">
    <property type="entry name" value="tRNA-specific 2-thiouridylase MnmA"/>
    <property type="match status" value="1"/>
</dbReference>
<sequence>MHGVCKVRQIFFFENGFYMSRVVLAMSGGVDSSVAAHLLLRDGHEVIGVFMRHGEASAAACRIDSDEPQNANPLNLPVLGESAGGKRADHKQGCCSATDAADARRVAMSMGIPFYSLDLQEDFRKIVDYFVDDYLAARTPNPCVKCNHWIKFGRLFDYADGVDAEFVATGHYARMVHANGRSELHRGLDGHKDQSYALFGIDPARLPRMMLPVGDFTKPEIRDMATSLGLGVSDKKDSQEICFVTQGHHSDFVKSRRPEMVGATAGEIVTTNGKVVGEHNGFEAFTIGQRKRLGVAMGEPHFVIRIEPDTRRVVIGRSEELLRPGLVADQCNWLVTPEELAEATSVGIQIRYNGQPHPGRVEIDASDPTQMKVMFDEPQSAVAPGQAAVVYDGERVLGGGWITHAIDHVADGAPPSV</sequence>
<dbReference type="GO" id="GO:0005737">
    <property type="term" value="C:cytoplasm"/>
    <property type="evidence" value="ECO:0007669"/>
    <property type="project" value="UniProtKB-SubCell"/>
</dbReference>
<dbReference type="InterPro" id="IPR023382">
    <property type="entry name" value="MnmA-like_central_sf"/>
</dbReference>
<dbReference type="PATRIC" id="fig|595434.4.peg.4048"/>
<comment type="similarity">
    <text evidence="10">Belongs to the MnmA/TRMU family.</text>
</comment>
<proteinExistence type="inferred from homology"/>
<feature type="region of interest" description="Interaction with tRNA" evidence="10">
    <location>
        <begin position="351"/>
        <end position="352"/>
    </location>
</feature>
<comment type="catalytic activity">
    <reaction evidence="9 10">
        <text>S-sulfanyl-L-cysteinyl-[protein] + uridine(34) in tRNA + AH2 + ATP = 2-thiouridine(34) in tRNA + L-cysteinyl-[protein] + A + AMP + diphosphate + H(+)</text>
        <dbReference type="Rhea" id="RHEA:47032"/>
        <dbReference type="Rhea" id="RHEA-COMP:10131"/>
        <dbReference type="Rhea" id="RHEA-COMP:11726"/>
        <dbReference type="Rhea" id="RHEA-COMP:11727"/>
        <dbReference type="Rhea" id="RHEA-COMP:11728"/>
        <dbReference type="ChEBI" id="CHEBI:13193"/>
        <dbReference type="ChEBI" id="CHEBI:15378"/>
        <dbReference type="ChEBI" id="CHEBI:17499"/>
        <dbReference type="ChEBI" id="CHEBI:29950"/>
        <dbReference type="ChEBI" id="CHEBI:30616"/>
        <dbReference type="ChEBI" id="CHEBI:33019"/>
        <dbReference type="ChEBI" id="CHEBI:61963"/>
        <dbReference type="ChEBI" id="CHEBI:65315"/>
        <dbReference type="ChEBI" id="CHEBI:87170"/>
        <dbReference type="ChEBI" id="CHEBI:456215"/>
        <dbReference type="EC" id="2.8.1.13"/>
    </reaction>
</comment>
<evidence type="ECO:0000256" key="1">
    <source>
        <dbReference type="ARBA" id="ARBA00022490"/>
    </source>
</evidence>